<dbReference type="EMBL" id="UINC01038862">
    <property type="protein sequence ID" value="SVB36491.1"/>
    <property type="molecule type" value="Genomic_DNA"/>
</dbReference>
<protein>
    <submittedName>
        <fullName evidence="2">Uncharacterized protein</fullName>
    </submittedName>
</protein>
<organism evidence="2">
    <name type="scientific">marine metagenome</name>
    <dbReference type="NCBI Taxonomy" id="408172"/>
    <lineage>
        <taxon>unclassified sequences</taxon>
        <taxon>metagenomes</taxon>
        <taxon>ecological metagenomes</taxon>
    </lineage>
</organism>
<dbReference type="AlphaFoldDB" id="A0A382DFP1"/>
<gene>
    <name evidence="2" type="ORF">METZ01_LOCUS189345</name>
</gene>
<accession>A0A382DFP1</accession>
<evidence type="ECO:0000256" key="1">
    <source>
        <dbReference type="SAM" id="MobiDB-lite"/>
    </source>
</evidence>
<proteinExistence type="predicted"/>
<name>A0A382DFP1_9ZZZZ</name>
<reference evidence="2" key="1">
    <citation type="submission" date="2018-05" db="EMBL/GenBank/DDBJ databases">
        <authorList>
            <person name="Lanie J.A."/>
            <person name="Ng W.-L."/>
            <person name="Kazmierczak K.M."/>
            <person name="Andrzejewski T.M."/>
            <person name="Davidsen T.M."/>
            <person name="Wayne K.J."/>
            <person name="Tettelin H."/>
            <person name="Glass J.I."/>
            <person name="Rusch D."/>
            <person name="Podicherti R."/>
            <person name="Tsui H.-C.T."/>
            <person name="Winkler M.E."/>
        </authorList>
    </citation>
    <scope>NUCLEOTIDE SEQUENCE</scope>
</reference>
<feature type="compositionally biased region" description="Basic and acidic residues" evidence="1">
    <location>
        <begin position="45"/>
        <end position="63"/>
    </location>
</feature>
<evidence type="ECO:0000313" key="2">
    <source>
        <dbReference type="EMBL" id="SVB36491.1"/>
    </source>
</evidence>
<feature type="region of interest" description="Disordered" evidence="1">
    <location>
        <begin position="42"/>
        <end position="63"/>
    </location>
</feature>
<sequence length="63" mass="7399">MTEPEPEQPTVDEVGHFTPDIICPFCHQNVKQHKKGCVGKRFSKSAKDREENSERLRELYKNR</sequence>